<evidence type="ECO:0008006" key="3">
    <source>
        <dbReference type="Google" id="ProtNLM"/>
    </source>
</evidence>
<dbReference type="PATRIC" id="fig|991778.3.peg.5475"/>
<comment type="caution">
    <text evidence="1">The sequence shown here is derived from an EMBL/GenBank/DDBJ whole genome shotgun (WGS) entry which is preliminary data.</text>
</comment>
<evidence type="ECO:0000313" key="2">
    <source>
        <dbReference type="Proteomes" id="UP000006222"/>
    </source>
</evidence>
<dbReference type="EMBL" id="AFAR01000262">
    <property type="protein sequence ID" value="EGF24894.1"/>
    <property type="molecule type" value="Genomic_DNA"/>
</dbReference>
<dbReference type="RefSeq" id="WP_007329075.1">
    <property type="nucleotide sequence ID" value="NZ_AFAR01000262.1"/>
</dbReference>
<dbReference type="AlphaFoldDB" id="F2AZL5"/>
<reference evidence="1 2" key="1">
    <citation type="journal article" date="2013" name="Mar. Genomics">
        <title>Expression of sulfatases in Rhodopirellula baltica and the diversity of sulfatases in the genus Rhodopirellula.</title>
        <authorList>
            <person name="Wegner C.E."/>
            <person name="Richter-Heitmann T."/>
            <person name="Klindworth A."/>
            <person name="Klockow C."/>
            <person name="Richter M."/>
            <person name="Achstetter T."/>
            <person name="Glockner F.O."/>
            <person name="Harder J."/>
        </authorList>
    </citation>
    <scope>NUCLEOTIDE SEQUENCE [LARGE SCALE GENOMIC DNA]</scope>
    <source>
        <strain evidence="1 2">WH47</strain>
    </source>
</reference>
<accession>F2AZL5</accession>
<protein>
    <recommendedName>
        <fullName evidence="3">Immunity protein Imm1</fullName>
    </recommendedName>
</protein>
<gene>
    <name evidence="1" type="ORF">RBWH47_03545</name>
</gene>
<organism evidence="1 2">
    <name type="scientific">Rhodopirellula baltica WH47</name>
    <dbReference type="NCBI Taxonomy" id="991778"/>
    <lineage>
        <taxon>Bacteria</taxon>
        <taxon>Pseudomonadati</taxon>
        <taxon>Planctomycetota</taxon>
        <taxon>Planctomycetia</taxon>
        <taxon>Pirellulales</taxon>
        <taxon>Pirellulaceae</taxon>
        <taxon>Rhodopirellula</taxon>
    </lineage>
</organism>
<proteinExistence type="predicted"/>
<evidence type="ECO:0000313" key="1">
    <source>
        <dbReference type="EMBL" id="EGF24894.1"/>
    </source>
</evidence>
<dbReference type="Proteomes" id="UP000006222">
    <property type="component" value="Unassembled WGS sequence"/>
</dbReference>
<sequence>MQIHDLSGSFETDDAAQIADRLRTVRNGLYGASFVAGDSAYPCVAVHFNSDVAYIHYFPTDGHAGFQPSGMTPSGVIADVHFLNVDGDEAGAYDMAASAVVDAETAIAAVLEFAANLQLPPSIDWFEL</sequence>
<name>F2AZL5_RHOBT</name>